<dbReference type="AlphaFoldDB" id="A0A0M3KC38"/>
<dbReference type="OrthoDB" id="19653at2759"/>
<name>A0A0M3KC38_ANISI</name>
<evidence type="ECO:0000313" key="6">
    <source>
        <dbReference type="EMBL" id="VDK62178.1"/>
    </source>
</evidence>
<dbReference type="GO" id="GO:0052689">
    <property type="term" value="F:carboxylic ester hydrolase activity"/>
    <property type="evidence" value="ECO:0007669"/>
    <property type="project" value="UniProtKB-KW"/>
</dbReference>
<dbReference type="InterPro" id="IPR019819">
    <property type="entry name" value="Carboxylesterase_B_CS"/>
</dbReference>
<dbReference type="PROSITE" id="PS00941">
    <property type="entry name" value="CARBOXYLESTERASE_B_2"/>
    <property type="match status" value="1"/>
</dbReference>
<sequence length="409" mass="46021">MGSVISFLTDHRFIPSNVFETNYGKIRGKKIDISNGSGKFVNVFLGIPYAKPPIGIRRFKEPEPVERWDDIRDCTKHAPRAPQRDMILDRLYGALPKSEDCLYLNVFAPDCDTFNTQGNGWAVLVWIHGGAFAVHSSVCYGDLGICKYLCAKDVVVVTLQYRLGLFGFLATHDDSCVTNIGLRDQTAALKWVKENIHYFGGNPDNITVFGQSAGGACADILSLSPYSRGMDQGSALLQSSDRLDLFHKVIPMSGNASCKWAVRDIAHVQSVVRAHAEPVSALEIGFDGKPGFKTNAQELDIVPVIDGDFIPESIDQLRRKAPRKSWMIGVMEYEALLFAPMKRIRPYEEKFQQMVNEVISEEDYFDALKLRDRVYQIYISDDKSDENMVRSLMRVNSSLNRMLLFIFAH</sequence>
<feature type="domain" description="Carboxylesterase type B" evidence="5">
    <location>
        <begin position="293"/>
        <end position="393"/>
    </location>
</feature>
<organism evidence="8">
    <name type="scientific">Anisakis simplex</name>
    <name type="common">Herring worm</name>
    <dbReference type="NCBI Taxonomy" id="6269"/>
    <lineage>
        <taxon>Eukaryota</taxon>
        <taxon>Metazoa</taxon>
        <taxon>Ecdysozoa</taxon>
        <taxon>Nematoda</taxon>
        <taxon>Chromadorea</taxon>
        <taxon>Rhabditida</taxon>
        <taxon>Spirurina</taxon>
        <taxon>Ascaridomorpha</taxon>
        <taxon>Ascaridoidea</taxon>
        <taxon>Anisakidae</taxon>
        <taxon>Anisakis</taxon>
        <taxon>Anisakis simplex complex</taxon>
    </lineage>
</organism>
<dbReference type="Proteomes" id="UP000267096">
    <property type="component" value="Unassembled WGS sequence"/>
</dbReference>
<dbReference type="InterPro" id="IPR019826">
    <property type="entry name" value="Carboxylesterase_B_AS"/>
</dbReference>
<proteinExistence type="inferred from homology"/>
<reference evidence="6 7" key="2">
    <citation type="submission" date="2018-11" db="EMBL/GenBank/DDBJ databases">
        <authorList>
            <consortium name="Pathogen Informatics"/>
        </authorList>
    </citation>
    <scope>NUCLEOTIDE SEQUENCE [LARGE SCALE GENOMIC DNA]</scope>
</reference>
<evidence type="ECO:0000259" key="5">
    <source>
        <dbReference type="Pfam" id="PF00135"/>
    </source>
</evidence>
<evidence type="ECO:0000256" key="2">
    <source>
        <dbReference type="ARBA" id="ARBA00022487"/>
    </source>
</evidence>
<evidence type="ECO:0000313" key="7">
    <source>
        <dbReference type="Proteomes" id="UP000267096"/>
    </source>
</evidence>
<dbReference type="InterPro" id="IPR002018">
    <property type="entry name" value="CarbesteraseB"/>
</dbReference>
<dbReference type="PANTHER" id="PTHR44590:SF3">
    <property type="entry name" value="CARBOXYLESTERASE TYPE B DOMAIN-CONTAINING PROTEIN"/>
    <property type="match status" value="1"/>
</dbReference>
<dbReference type="WBParaSite" id="ASIM_0001853701-mRNA-1">
    <property type="protein sequence ID" value="ASIM_0001853701-mRNA-1"/>
    <property type="gene ID" value="ASIM_0001853701"/>
</dbReference>
<evidence type="ECO:0000256" key="1">
    <source>
        <dbReference type="ARBA" id="ARBA00005964"/>
    </source>
</evidence>
<dbReference type="PROSITE" id="PS00122">
    <property type="entry name" value="CARBOXYLESTERASE_B_1"/>
    <property type="match status" value="1"/>
</dbReference>
<protein>
    <recommendedName>
        <fullName evidence="4">Carboxylic ester hydrolase</fullName>
        <ecNumber evidence="4">3.1.1.-</ecNumber>
    </recommendedName>
</protein>
<dbReference type="InterPro" id="IPR029058">
    <property type="entry name" value="AB_hydrolase_fold"/>
</dbReference>
<dbReference type="EC" id="3.1.1.-" evidence="4"/>
<evidence type="ECO:0000313" key="8">
    <source>
        <dbReference type="WBParaSite" id="ASIM_0001853701-mRNA-1"/>
    </source>
</evidence>
<evidence type="ECO:0000256" key="3">
    <source>
        <dbReference type="ARBA" id="ARBA00022801"/>
    </source>
</evidence>
<keyword evidence="7" id="KW-1185">Reference proteome</keyword>
<reference evidence="8" key="1">
    <citation type="submission" date="2017-02" db="UniProtKB">
        <authorList>
            <consortium name="WormBaseParasite"/>
        </authorList>
    </citation>
    <scope>IDENTIFICATION</scope>
</reference>
<dbReference type="EMBL" id="UYRR01034772">
    <property type="protein sequence ID" value="VDK62178.1"/>
    <property type="molecule type" value="Genomic_DNA"/>
</dbReference>
<keyword evidence="3 4" id="KW-0378">Hydrolase</keyword>
<accession>A0A0M3KC38</accession>
<keyword evidence="2" id="KW-0719">Serine esterase</keyword>
<comment type="similarity">
    <text evidence="1 4">Belongs to the type-B carboxylesterase/lipase family.</text>
</comment>
<dbReference type="PANTHER" id="PTHR44590">
    <property type="entry name" value="CARBOXYLIC ESTER HYDROLASE-RELATED"/>
    <property type="match status" value="1"/>
</dbReference>
<dbReference type="Pfam" id="PF00135">
    <property type="entry name" value="COesterase"/>
    <property type="match status" value="2"/>
</dbReference>
<dbReference type="SUPFAM" id="SSF53474">
    <property type="entry name" value="alpha/beta-Hydrolases"/>
    <property type="match status" value="1"/>
</dbReference>
<dbReference type="Gene3D" id="3.40.50.1820">
    <property type="entry name" value="alpha/beta hydrolase"/>
    <property type="match status" value="1"/>
</dbReference>
<evidence type="ECO:0000256" key="4">
    <source>
        <dbReference type="RuleBase" id="RU361235"/>
    </source>
</evidence>
<gene>
    <name evidence="6" type="ORF">ASIM_LOCUS17936</name>
</gene>
<feature type="domain" description="Carboxylesterase type B" evidence="5">
    <location>
        <begin position="16"/>
        <end position="265"/>
    </location>
</feature>